<dbReference type="Proteomes" id="UP000325440">
    <property type="component" value="Unassembled WGS sequence"/>
</dbReference>
<dbReference type="InterPro" id="IPR009057">
    <property type="entry name" value="Homeodomain-like_sf"/>
</dbReference>
<dbReference type="AlphaFoldDB" id="A0A5E4NRC8"/>
<comment type="subcellular location">
    <subcellularLocation>
        <location evidence="1">Nucleus</location>
    </subcellularLocation>
</comment>
<dbReference type="Pfam" id="PF00292">
    <property type="entry name" value="PAX"/>
    <property type="match status" value="1"/>
</dbReference>
<dbReference type="InterPro" id="IPR036397">
    <property type="entry name" value="RNaseH_sf"/>
</dbReference>
<protein>
    <submittedName>
        <fullName evidence="4">Ribonuclease H-like domain,Paired domain,Transposase, Tc1-like,Homeobox domain-like,Winged</fullName>
    </submittedName>
</protein>
<evidence type="ECO:0000259" key="3">
    <source>
        <dbReference type="PROSITE" id="PS51057"/>
    </source>
</evidence>
<dbReference type="PANTHER" id="PTHR23022">
    <property type="entry name" value="TRANSPOSABLE ELEMENT-RELATED"/>
    <property type="match status" value="1"/>
</dbReference>
<dbReference type="OrthoDB" id="9996331at2759"/>
<dbReference type="InterPro" id="IPR052338">
    <property type="entry name" value="Transposase_5"/>
</dbReference>
<dbReference type="PROSITE" id="PS51057">
    <property type="entry name" value="PAIRED_2"/>
    <property type="match status" value="1"/>
</dbReference>
<dbReference type="GO" id="GO:0005634">
    <property type="term" value="C:nucleus"/>
    <property type="evidence" value="ECO:0007669"/>
    <property type="project" value="UniProtKB-SubCell"/>
</dbReference>
<dbReference type="InterPro" id="IPR038717">
    <property type="entry name" value="Tc1-like_DDE_dom"/>
</dbReference>
<dbReference type="EMBL" id="CABPRJ010002428">
    <property type="protein sequence ID" value="VVC46016.1"/>
    <property type="molecule type" value="Genomic_DNA"/>
</dbReference>
<feature type="domain" description="Paired" evidence="3">
    <location>
        <begin position="1"/>
        <end position="107"/>
    </location>
</feature>
<dbReference type="GO" id="GO:0006355">
    <property type="term" value="P:regulation of DNA-templated transcription"/>
    <property type="evidence" value="ECO:0007669"/>
    <property type="project" value="InterPro"/>
</dbReference>
<proteinExistence type="predicted"/>
<keyword evidence="4" id="KW-0238">DNA-binding</keyword>
<keyword evidence="4" id="KW-0371">Homeobox</keyword>
<dbReference type="PANTHER" id="PTHR23022:SF135">
    <property type="entry name" value="SI:DKEY-77F5.3"/>
    <property type="match status" value="1"/>
</dbReference>
<evidence type="ECO:0000313" key="5">
    <source>
        <dbReference type="Proteomes" id="UP000325440"/>
    </source>
</evidence>
<sequence length="327" mass="37245">MDTTANEAAQVVALMESGMRQCDVARQLNLSRFAVRRVFQRYQETGGFIRRHGSGRQRCTTDRDDRFIVSTSLRNRFSNAVELQQQLRAARSTTVSTSTVRRRLGEQKIVARRPATGPKLTAQHRKEQLHFAREHFNWTLDQWKTVLFSDETRFAQACTEETVEYGGGSCMFWGGISIDSKTELVCVSRTGGARGQGSLTSDRYITEILEEHVVPYAGFVGDGFILMHDNARSHTALIVKNYTEEVGIPVMNWPARSPDLNPIEHLWDELKRRVRSHDPAPTTLQDLQYAVVAEWVNIPQERIVRLITSMKDRMEAVIKARGSSTRF</sequence>
<evidence type="ECO:0000256" key="2">
    <source>
        <dbReference type="ARBA" id="ARBA00022724"/>
    </source>
</evidence>
<keyword evidence="2" id="KW-0563">Paired box</keyword>
<gene>
    <name evidence="4" type="ORF">CINCED_3A013579</name>
</gene>
<dbReference type="GO" id="GO:0003677">
    <property type="term" value="F:DNA binding"/>
    <property type="evidence" value="ECO:0007669"/>
    <property type="project" value="UniProtKB-KW"/>
</dbReference>
<reference evidence="4 5" key="1">
    <citation type="submission" date="2019-08" db="EMBL/GenBank/DDBJ databases">
        <authorList>
            <person name="Alioto T."/>
            <person name="Alioto T."/>
            <person name="Gomez Garrido J."/>
        </authorList>
    </citation>
    <scope>NUCLEOTIDE SEQUENCE [LARGE SCALE GENOMIC DNA]</scope>
</reference>
<accession>A0A5E4NRC8</accession>
<dbReference type="GO" id="GO:0006313">
    <property type="term" value="P:DNA transposition"/>
    <property type="evidence" value="ECO:0007669"/>
    <property type="project" value="InterPro"/>
</dbReference>
<dbReference type="Gene3D" id="1.10.10.10">
    <property type="entry name" value="Winged helix-like DNA-binding domain superfamily/Winged helix DNA-binding domain"/>
    <property type="match status" value="1"/>
</dbReference>
<dbReference type="GO" id="GO:0015074">
    <property type="term" value="P:DNA integration"/>
    <property type="evidence" value="ECO:0007669"/>
    <property type="project" value="InterPro"/>
</dbReference>
<evidence type="ECO:0000313" key="4">
    <source>
        <dbReference type="EMBL" id="VVC46016.1"/>
    </source>
</evidence>
<keyword evidence="5" id="KW-1185">Reference proteome</keyword>
<dbReference type="Pfam" id="PF13358">
    <property type="entry name" value="DDE_3"/>
    <property type="match status" value="1"/>
</dbReference>
<dbReference type="InterPro" id="IPR036388">
    <property type="entry name" value="WH-like_DNA-bd_sf"/>
</dbReference>
<evidence type="ECO:0000256" key="1">
    <source>
        <dbReference type="ARBA" id="ARBA00004123"/>
    </source>
</evidence>
<dbReference type="SUPFAM" id="SSF46689">
    <property type="entry name" value="Homeodomain-like"/>
    <property type="match status" value="1"/>
</dbReference>
<organism evidence="4 5">
    <name type="scientific">Cinara cedri</name>
    <dbReference type="NCBI Taxonomy" id="506608"/>
    <lineage>
        <taxon>Eukaryota</taxon>
        <taxon>Metazoa</taxon>
        <taxon>Ecdysozoa</taxon>
        <taxon>Arthropoda</taxon>
        <taxon>Hexapoda</taxon>
        <taxon>Insecta</taxon>
        <taxon>Pterygota</taxon>
        <taxon>Neoptera</taxon>
        <taxon>Paraneoptera</taxon>
        <taxon>Hemiptera</taxon>
        <taxon>Sternorrhyncha</taxon>
        <taxon>Aphidomorpha</taxon>
        <taxon>Aphidoidea</taxon>
        <taxon>Aphididae</taxon>
        <taxon>Lachninae</taxon>
        <taxon>Cinara</taxon>
    </lineage>
</organism>
<dbReference type="Gene3D" id="3.30.420.10">
    <property type="entry name" value="Ribonuclease H-like superfamily/Ribonuclease H"/>
    <property type="match status" value="1"/>
</dbReference>
<dbReference type="InterPro" id="IPR001523">
    <property type="entry name" value="Paired_dom"/>
</dbReference>
<dbReference type="Pfam" id="PF01498">
    <property type="entry name" value="HTH_Tnp_Tc3_2"/>
    <property type="match status" value="1"/>
</dbReference>
<name>A0A5E4NRC8_9HEMI</name>
<dbReference type="InterPro" id="IPR002492">
    <property type="entry name" value="Transposase_Tc1-like"/>
</dbReference>